<dbReference type="eggNOG" id="COG0456">
    <property type="taxonomic scope" value="Bacteria"/>
</dbReference>
<evidence type="ECO:0000259" key="1">
    <source>
        <dbReference type="PROSITE" id="PS51186"/>
    </source>
</evidence>
<dbReference type="PROSITE" id="PS51186">
    <property type="entry name" value="GNAT"/>
    <property type="match status" value="1"/>
</dbReference>
<keyword evidence="3" id="KW-1185">Reference proteome</keyword>
<dbReference type="RefSeq" id="WP_052126157.1">
    <property type="nucleotide sequence ID" value="NZ_AVCZ01000018.1"/>
</dbReference>
<dbReference type="SUPFAM" id="SSF55729">
    <property type="entry name" value="Acyl-CoA N-acyltransferases (Nat)"/>
    <property type="match status" value="1"/>
</dbReference>
<accession>A0A0A3J446</accession>
<name>A0A0A3J446_9BACL</name>
<dbReference type="AlphaFoldDB" id="A0A0A3J446"/>
<dbReference type="InterPro" id="IPR052777">
    <property type="entry name" value="Acetyltransferase_Enz"/>
</dbReference>
<feature type="domain" description="N-acetyltransferase" evidence="1">
    <location>
        <begin position="10"/>
        <end position="165"/>
    </location>
</feature>
<dbReference type="Gene3D" id="3.40.630.30">
    <property type="match status" value="1"/>
</dbReference>
<protein>
    <submittedName>
        <fullName evidence="2">Acetyltransferase</fullName>
    </submittedName>
</protein>
<dbReference type="InterPro" id="IPR016181">
    <property type="entry name" value="Acyl_CoA_acyltransferase"/>
</dbReference>
<dbReference type="PANTHER" id="PTHR43305:SF1">
    <property type="entry name" value="FAMILY N-ACETYLTRANSFERASE, PUTATIVE (AFU_ORTHOLOGUE AFUA_2G01380)-RELATED"/>
    <property type="match status" value="1"/>
</dbReference>
<dbReference type="OrthoDB" id="45853at2"/>
<gene>
    <name evidence="2" type="ORF">CD30_11120</name>
</gene>
<proteinExistence type="predicted"/>
<organism evidence="2 3">
    <name type="scientific">Ureibacillus massiliensis 4400831 = CIP 108448 = CCUG 49529</name>
    <dbReference type="NCBI Taxonomy" id="1211035"/>
    <lineage>
        <taxon>Bacteria</taxon>
        <taxon>Bacillati</taxon>
        <taxon>Bacillota</taxon>
        <taxon>Bacilli</taxon>
        <taxon>Bacillales</taxon>
        <taxon>Caryophanaceae</taxon>
        <taxon>Ureibacillus</taxon>
    </lineage>
</organism>
<dbReference type="PANTHER" id="PTHR43305">
    <property type="entry name" value="FAMILY N-ACETYLTRANSFERASE, PUTATIVE (AFU_ORTHOLOGUE AFUA_2G01380)-RELATED"/>
    <property type="match status" value="1"/>
</dbReference>
<evidence type="ECO:0000313" key="3">
    <source>
        <dbReference type="Proteomes" id="UP000030595"/>
    </source>
</evidence>
<dbReference type="GO" id="GO:0016747">
    <property type="term" value="F:acyltransferase activity, transferring groups other than amino-acyl groups"/>
    <property type="evidence" value="ECO:0007669"/>
    <property type="project" value="InterPro"/>
</dbReference>
<dbReference type="CDD" id="cd04301">
    <property type="entry name" value="NAT_SF"/>
    <property type="match status" value="1"/>
</dbReference>
<dbReference type="InterPro" id="IPR000182">
    <property type="entry name" value="GNAT_dom"/>
</dbReference>
<dbReference type="EMBL" id="JPVQ01000018">
    <property type="protein sequence ID" value="KGR90485.1"/>
    <property type="molecule type" value="Genomic_DNA"/>
</dbReference>
<comment type="caution">
    <text evidence="2">The sequence shown here is derived from an EMBL/GenBank/DDBJ whole genome shotgun (WGS) entry which is preliminary data.</text>
</comment>
<evidence type="ECO:0000313" key="2">
    <source>
        <dbReference type="EMBL" id="KGR90485.1"/>
    </source>
</evidence>
<dbReference type="Pfam" id="PF00583">
    <property type="entry name" value="Acetyltransf_1"/>
    <property type="match status" value="1"/>
</dbReference>
<reference evidence="2 3" key="1">
    <citation type="submission" date="2014-02" db="EMBL/GenBank/DDBJ databases">
        <title>Draft genome sequence of Lysinibacillus massiliensis CCUG 49529.</title>
        <authorList>
            <person name="Zhang F."/>
            <person name="Wang G."/>
            <person name="Zhang L."/>
        </authorList>
    </citation>
    <scope>NUCLEOTIDE SEQUENCE [LARGE SCALE GENOMIC DNA]</scope>
    <source>
        <strain evidence="2 3">CCUG 49529</strain>
    </source>
</reference>
<keyword evidence="2" id="KW-0808">Transferase</keyword>
<dbReference type="Proteomes" id="UP000030595">
    <property type="component" value="Unassembled WGS sequence"/>
</dbReference>
<sequence length="170" mass="19704">MIKQVKGKRIEIKILSAEDRIEIEQIKELFIEYTKSLAINLDFQNIRSELETLPGKYVKPDGLLILALVDDQTAGCIALRKLEGNICEMKRLFVRDTFRGYGIGRSLISFLINEAKQMNYEFMRLDTLDTMKAAQNLYVSYGFYDIEPYTFNPINGARFMELNLLSNKKK</sequence>